<accession>A0AAP3Z2S9</accession>
<evidence type="ECO:0000313" key="3">
    <source>
        <dbReference type="EMBL" id="MDG4977332.1"/>
    </source>
</evidence>
<dbReference type="Pfam" id="PF18885">
    <property type="entry name" value="DUF5648"/>
    <property type="match status" value="1"/>
</dbReference>
<name>A0AAP3Z2S9_9LACT</name>
<sequence length="238" mass="26971">MKIKTLVMAMVSVLTVGTFASMNQVKASADTTMPVYRLYNHYTGEHFYTKNKAEQQQLLTHGWNYEGIGWYSATSGAPVYRVYNPNSVGGDHYYTMSKYEAQSLVSKGWRWDDKGQPVFYSAGNSNLYVAYNPNAQSGSHNYTSNTFEQNTLLSKGWIYGKVAWKTMGTNPTTPPKPPVQKYKYLSWISVDGVRKFTKLCDTMSEADSWGDKMMNSDEVIELGYDHSIRYGVEPVEVN</sequence>
<reference evidence="3" key="2">
    <citation type="journal article" date="2023" name="Food Microbiol.">
        <title>Evaluation of the fermentation potential of lactic acid bacteria isolated from herbs, fruits and vegetables as starter cultures in nut-based milk alternatives.</title>
        <authorList>
            <person name="Huang W."/>
            <person name="Dong A."/>
            <person name="Pham H.T."/>
            <person name="Zhou C."/>
            <person name="Huo Z."/>
            <person name="Watjen A.P."/>
            <person name="Prakash S."/>
            <person name="Bang-Berthelsen C.H."/>
            <person name="Turner M.S."/>
        </authorList>
    </citation>
    <scope>NUCLEOTIDE SEQUENCE</scope>
    <source>
        <strain evidence="3">54</strain>
    </source>
</reference>
<feature type="signal peptide" evidence="1">
    <location>
        <begin position="1"/>
        <end position="20"/>
    </location>
</feature>
<dbReference type="AlphaFoldDB" id="A0AAP3Z2S9"/>
<dbReference type="InterPro" id="IPR043708">
    <property type="entry name" value="DUF5648"/>
</dbReference>
<dbReference type="Proteomes" id="UP001152598">
    <property type="component" value="Unassembled WGS sequence"/>
</dbReference>
<organism evidence="3 4">
    <name type="scientific">Lactococcus lactis</name>
    <dbReference type="NCBI Taxonomy" id="1358"/>
    <lineage>
        <taxon>Bacteria</taxon>
        <taxon>Bacillati</taxon>
        <taxon>Bacillota</taxon>
        <taxon>Bacilli</taxon>
        <taxon>Lactobacillales</taxon>
        <taxon>Streptococcaceae</taxon>
        <taxon>Lactococcus</taxon>
    </lineage>
</organism>
<comment type="caution">
    <text evidence="3">The sequence shown here is derived from an EMBL/GenBank/DDBJ whole genome shotgun (WGS) entry which is preliminary data.</text>
</comment>
<gene>
    <name evidence="3" type="ORF">OGZ50_11385</name>
</gene>
<evidence type="ECO:0000259" key="2">
    <source>
        <dbReference type="Pfam" id="PF18885"/>
    </source>
</evidence>
<proteinExistence type="predicted"/>
<reference evidence="3" key="1">
    <citation type="submission" date="2022-10" db="EMBL/GenBank/DDBJ databases">
        <authorList>
            <person name="Turner M.S."/>
            <person name="Huang W."/>
        </authorList>
    </citation>
    <scope>NUCLEOTIDE SEQUENCE</scope>
    <source>
        <strain evidence="3">54</strain>
    </source>
</reference>
<evidence type="ECO:0000256" key="1">
    <source>
        <dbReference type="SAM" id="SignalP"/>
    </source>
</evidence>
<dbReference type="EMBL" id="JAOWLV010000007">
    <property type="protein sequence ID" value="MDG4977332.1"/>
    <property type="molecule type" value="Genomic_DNA"/>
</dbReference>
<keyword evidence="3" id="KW-0378">Hydrolase</keyword>
<feature type="domain" description="DUF5648" evidence="2">
    <location>
        <begin position="34"/>
        <end position="166"/>
    </location>
</feature>
<feature type="chain" id="PRO_5042941959" evidence="1">
    <location>
        <begin position="21"/>
        <end position="238"/>
    </location>
</feature>
<evidence type="ECO:0000313" key="4">
    <source>
        <dbReference type="Proteomes" id="UP001152598"/>
    </source>
</evidence>
<protein>
    <submittedName>
        <fullName evidence="3">Glycoside hydrolase, family 25</fullName>
    </submittedName>
</protein>
<keyword evidence="1" id="KW-0732">Signal</keyword>
<dbReference type="RefSeq" id="WP_278228461.1">
    <property type="nucleotide sequence ID" value="NZ_JAOWLV010000007.1"/>
</dbReference>
<dbReference type="GO" id="GO:0016787">
    <property type="term" value="F:hydrolase activity"/>
    <property type="evidence" value="ECO:0007669"/>
    <property type="project" value="UniProtKB-KW"/>
</dbReference>